<feature type="compositionally biased region" description="Acidic residues" evidence="1">
    <location>
        <begin position="179"/>
        <end position="191"/>
    </location>
</feature>
<reference evidence="2" key="2">
    <citation type="journal article" date="2022" name="Microb. Genom.">
        <title>A chromosome-scale genome assembly of the tomato pathogen Cladosporium fulvum reveals a compartmentalized genome architecture and the presence of a dispensable chromosome.</title>
        <authorList>
            <person name="Zaccaron A.Z."/>
            <person name="Chen L.H."/>
            <person name="Samaras A."/>
            <person name="Stergiopoulos I."/>
        </authorList>
    </citation>
    <scope>NUCLEOTIDE SEQUENCE</scope>
    <source>
        <strain evidence="2">Race5_Kim</strain>
    </source>
</reference>
<dbReference type="KEGG" id="ffu:CLAFUR5_05231"/>
<dbReference type="Proteomes" id="UP000756132">
    <property type="component" value="Chromosome 4"/>
</dbReference>
<reference evidence="2" key="1">
    <citation type="submission" date="2021-12" db="EMBL/GenBank/DDBJ databases">
        <authorList>
            <person name="Zaccaron A."/>
            <person name="Stergiopoulos I."/>
        </authorList>
    </citation>
    <scope>NUCLEOTIDE SEQUENCE</scope>
    <source>
        <strain evidence="2">Race5_Kim</strain>
    </source>
</reference>
<sequence length="391" mass="42962">MPAFQIFQQATGYDFEELKTALKMLAVEDAASVDASITTVPVSPHTTAEQKKEREVKFEAAAARLHDICLQRKKFDKLYDSNVVVEVSTDTLEHVEVVVISGAQHSVSNGKGAVGTGPLPEASGMAKEEAKRVLIRAKQNFYNICLAQATEARHQLDSAVQGAIKNQDADSEATTSIESGEESGSDEEPETTMEMFMGKVDAVSELPSKKSEDRKQFWNDLIINDLLLMKDTDEGKQGTYSLRLLPRLPVVSVAFDKEKIRPVVTVTIDNEDDADYLAGQALENGHQMYFTTPAIPTHLKFINSCTSPNFPEFKNIKAEVEIAPAHWRDIAVCAGVLLGESKRPDVETKQTWKATTSPVAIEEAVSSGIYNAATLPRAVRLMRTNAVFTRV</sequence>
<accession>A0A9Q8LGA7</accession>
<dbReference type="AlphaFoldDB" id="A0A9Q8LGA7"/>
<dbReference type="RefSeq" id="XP_047761457.1">
    <property type="nucleotide sequence ID" value="XM_047904379.1"/>
</dbReference>
<evidence type="ECO:0000256" key="1">
    <source>
        <dbReference type="SAM" id="MobiDB-lite"/>
    </source>
</evidence>
<dbReference type="EMBL" id="CP090166">
    <property type="protein sequence ID" value="UJO17091.1"/>
    <property type="molecule type" value="Genomic_DNA"/>
</dbReference>
<proteinExistence type="predicted"/>
<dbReference type="OrthoDB" id="10651616at2759"/>
<gene>
    <name evidence="2" type="ORF">CLAFUR5_05231</name>
</gene>
<evidence type="ECO:0000313" key="3">
    <source>
        <dbReference type="Proteomes" id="UP000756132"/>
    </source>
</evidence>
<feature type="region of interest" description="Disordered" evidence="1">
    <location>
        <begin position="163"/>
        <end position="191"/>
    </location>
</feature>
<keyword evidence="3" id="KW-1185">Reference proteome</keyword>
<organism evidence="2 3">
    <name type="scientific">Passalora fulva</name>
    <name type="common">Tomato leaf mold</name>
    <name type="synonym">Cladosporium fulvum</name>
    <dbReference type="NCBI Taxonomy" id="5499"/>
    <lineage>
        <taxon>Eukaryota</taxon>
        <taxon>Fungi</taxon>
        <taxon>Dikarya</taxon>
        <taxon>Ascomycota</taxon>
        <taxon>Pezizomycotina</taxon>
        <taxon>Dothideomycetes</taxon>
        <taxon>Dothideomycetidae</taxon>
        <taxon>Mycosphaerellales</taxon>
        <taxon>Mycosphaerellaceae</taxon>
        <taxon>Fulvia</taxon>
    </lineage>
</organism>
<dbReference type="GeneID" id="71985109"/>
<dbReference type="OMA" id="WRDIAVC"/>
<name>A0A9Q8LGA7_PASFU</name>
<protein>
    <submittedName>
        <fullName evidence="2">Uncharacterized protein</fullName>
    </submittedName>
</protein>
<evidence type="ECO:0000313" key="2">
    <source>
        <dbReference type="EMBL" id="UJO17091.1"/>
    </source>
</evidence>